<name>A0ABV6Z218_UNCC1</name>
<evidence type="ECO:0000313" key="2">
    <source>
        <dbReference type="Proteomes" id="UP001594351"/>
    </source>
</evidence>
<evidence type="ECO:0008006" key="3">
    <source>
        <dbReference type="Google" id="ProtNLM"/>
    </source>
</evidence>
<protein>
    <recommendedName>
        <fullName evidence="3">Transcriptional regulator</fullName>
    </recommendedName>
</protein>
<dbReference type="PROSITE" id="PS51343">
    <property type="entry name" value="PII_GLNB_DOM"/>
    <property type="match status" value="1"/>
</dbReference>
<dbReference type="EMBL" id="JBHPBY010000321">
    <property type="protein sequence ID" value="MFC1852504.1"/>
    <property type="molecule type" value="Genomic_DNA"/>
</dbReference>
<gene>
    <name evidence="1" type="ORF">ACFL27_20090</name>
</gene>
<keyword evidence="2" id="KW-1185">Reference proteome</keyword>
<proteinExistence type="predicted"/>
<dbReference type="InterPro" id="IPR002187">
    <property type="entry name" value="N-reg_PII"/>
</dbReference>
<comment type="caution">
    <text evidence="1">The sequence shown here is derived from an EMBL/GenBank/DDBJ whole genome shotgun (WGS) entry which is preliminary data.</text>
</comment>
<dbReference type="InterPro" id="IPR011322">
    <property type="entry name" value="N-reg_PII-like_a/b"/>
</dbReference>
<sequence>MYLLTAVINNEELMDDLITGWLDLGITGATIAETTGSLQLISQHIPIFAGFRALTSGGGSHNKTIFTTIEDKEVLDLAIEFLKRICLETGKSNQGIYFVTPVSQMGRLGHDDEDTD</sequence>
<dbReference type="SUPFAM" id="SSF54913">
    <property type="entry name" value="GlnB-like"/>
    <property type="match status" value="1"/>
</dbReference>
<accession>A0ABV6Z218</accession>
<organism evidence="1 2">
    <name type="scientific">candidate division CSSED10-310 bacterium</name>
    <dbReference type="NCBI Taxonomy" id="2855610"/>
    <lineage>
        <taxon>Bacteria</taxon>
        <taxon>Bacteria division CSSED10-310</taxon>
    </lineage>
</organism>
<evidence type="ECO:0000313" key="1">
    <source>
        <dbReference type="EMBL" id="MFC1852504.1"/>
    </source>
</evidence>
<dbReference type="Proteomes" id="UP001594351">
    <property type="component" value="Unassembled WGS sequence"/>
</dbReference>
<reference evidence="1 2" key="1">
    <citation type="submission" date="2024-09" db="EMBL/GenBank/DDBJ databases">
        <title>Laminarin stimulates single cell rates of sulfate reduction while oxygen inhibits transcriptomic activity in coastal marine sediment.</title>
        <authorList>
            <person name="Lindsay M."/>
            <person name="Orcutt B."/>
            <person name="Emerson D."/>
            <person name="Stepanauskas R."/>
            <person name="D'Angelo T."/>
        </authorList>
    </citation>
    <scope>NUCLEOTIDE SEQUENCE [LARGE SCALE GENOMIC DNA]</scope>
    <source>
        <strain evidence="1">SAG AM-311-K15</strain>
    </source>
</reference>